<dbReference type="Pfam" id="PF10921">
    <property type="entry name" value="DUF2710"/>
    <property type="match status" value="1"/>
</dbReference>
<evidence type="ECO:0000313" key="2">
    <source>
        <dbReference type="Proteomes" id="UP000230551"/>
    </source>
</evidence>
<sequence length="107" mass="11790">MTLTGGSSEGDRDDGALVEAVLRDLREAADRWEALVAEAENITYCVDFGDVRAVVNADGRLLDLTLGPHVVTAYRHDELSARINSAFRILREEARADNRARYGTEPT</sequence>
<dbReference type="RefSeq" id="WP_090586587.1">
    <property type="nucleotide sequence ID" value="NZ_CP104302.1"/>
</dbReference>
<reference evidence="1 2" key="1">
    <citation type="journal article" date="2017" name="Infect. Genet. Evol.">
        <title>The new phylogeny of the genus Mycobacterium: The old and the news.</title>
        <authorList>
            <person name="Tortoli E."/>
            <person name="Fedrizzi T."/>
            <person name="Meehan C.J."/>
            <person name="Trovato A."/>
            <person name="Grottola A."/>
            <person name="Giacobazzi E."/>
            <person name="Serpini G.F."/>
            <person name="Tagliazucchi S."/>
            <person name="Fabio A."/>
            <person name="Bettua C."/>
            <person name="Bertorelli R."/>
            <person name="Frascaro F."/>
            <person name="De Sanctis V."/>
            <person name="Pecorari M."/>
            <person name="Jousson O."/>
            <person name="Segata N."/>
            <person name="Cirillo D.M."/>
        </authorList>
    </citation>
    <scope>NUCLEOTIDE SEQUENCE [LARGE SCALE GENOMIC DNA]</scope>
    <source>
        <strain evidence="1 2">CIP1034565</strain>
    </source>
</reference>
<evidence type="ECO:0008006" key="3">
    <source>
        <dbReference type="Google" id="ProtNLM"/>
    </source>
</evidence>
<protein>
    <recommendedName>
        <fullName evidence="3">DUF2710 domain-containing protein</fullName>
    </recommendedName>
</protein>
<gene>
    <name evidence="1" type="ORF">CQY22_006495</name>
</gene>
<dbReference type="Proteomes" id="UP000230551">
    <property type="component" value="Unassembled WGS sequence"/>
</dbReference>
<comment type="caution">
    <text evidence="1">The sequence shown here is derived from an EMBL/GenBank/DDBJ whole genome shotgun (WGS) entry which is preliminary data.</text>
</comment>
<proteinExistence type="predicted"/>
<accession>A0A2G5PDE3</accession>
<keyword evidence="2" id="KW-1185">Reference proteome</keyword>
<dbReference type="InterPro" id="IPR024296">
    <property type="entry name" value="DUF2710"/>
</dbReference>
<name>A0A2G5PDE3_9MYCO</name>
<evidence type="ECO:0000313" key="1">
    <source>
        <dbReference type="EMBL" id="PIB76355.1"/>
    </source>
</evidence>
<dbReference type="EMBL" id="PDCN02000005">
    <property type="protein sequence ID" value="PIB76355.1"/>
    <property type="molecule type" value="Genomic_DNA"/>
</dbReference>
<organism evidence="1 2">
    <name type="scientific">Mycolicibacterium brumae</name>
    <dbReference type="NCBI Taxonomy" id="85968"/>
    <lineage>
        <taxon>Bacteria</taxon>
        <taxon>Bacillati</taxon>
        <taxon>Actinomycetota</taxon>
        <taxon>Actinomycetes</taxon>
        <taxon>Mycobacteriales</taxon>
        <taxon>Mycobacteriaceae</taxon>
        <taxon>Mycolicibacterium</taxon>
    </lineage>
</organism>
<dbReference type="OrthoDB" id="4731987at2"/>
<dbReference type="AlphaFoldDB" id="A0A2G5PDE3"/>
<dbReference type="STRING" id="85968.GCA_900073015_00876"/>